<dbReference type="Proteomes" id="UP000271098">
    <property type="component" value="Unassembled WGS sequence"/>
</dbReference>
<gene>
    <name evidence="1" type="ORF">GPUH_LOCUS27077</name>
</gene>
<keyword evidence="2" id="KW-1185">Reference proteome</keyword>
<reference evidence="1 2" key="2">
    <citation type="submission" date="2018-11" db="EMBL/GenBank/DDBJ databases">
        <authorList>
            <consortium name="Pathogen Informatics"/>
        </authorList>
    </citation>
    <scope>NUCLEOTIDE SEQUENCE [LARGE SCALE GENOMIC DNA]</scope>
</reference>
<accession>A0A183F1I5</accession>
<protein>
    <submittedName>
        <fullName evidence="3">Myosin motor domain-containing protein</fullName>
    </submittedName>
</protein>
<organism evidence="3">
    <name type="scientific">Gongylonema pulchrum</name>
    <dbReference type="NCBI Taxonomy" id="637853"/>
    <lineage>
        <taxon>Eukaryota</taxon>
        <taxon>Metazoa</taxon>
        <taxon>Ecdysozoa</taxon>
        <taxon>Nematoda</taxon>
        <taxon>Chromadorea</taxon>
        <taxon>Rhabditida</taxon>
        <taxon>Spirurina</taxon>
        <taxon>Spiruromorpha</taxon>
        <taxon>Spiruroidea</taxon>
        <taxon>Gongylonematidae</taxon>
        <taxon>Gongylonema</taxon>
    </lineage>
</organism>
<name>A0A183F1I5_9BILA</name>
<evidence type="ECO:0000313" key="2">
    <source>
        <dbReference type="Proteomes" id="UP000271098"/>
    </source>
</evidence>
<dbReference type="AlphaFoldDB" id="A0A183F1I5"/>
<dbReference type="EMBL" id="UYRT01118308">
    <property type="protein sequence ID" value="VDN49910.1"/>
    <property type="molecule type" value="Genomic_DNA"/>
</dbReference>
<reference evidence="3" key="1">
    <citation type="submission" date="2016-06" db="UniProtKB">
        <authorList>
            <consortium name="WormBaseParasite"/>
        </authorList>
    </citation>
    <scope>IDENTIFICATION</scope>
</reference>
<sequence>MNASGAAAMVREDSSDIALEASHFAFLQQNKNALANNVLWKRKVRCFFIVLAFWHAKILAGKLLRKLKLWRNVQYWRAKFGNE</sequence>
<evidence type="ECO:0000313" key="3">
    <source>
        <dbReference type="WBParaSite" id="GPUH_0002710601-mRNA-1"/>
    </source>
</evidence>
<evidence type="ECO:0000313" key="1">
    <source>
        <dbReference type="EMBL" id="VDN49910.1"/>
    </source>
</evidence>
<proteinExistence type="predicted"/>
<dbReference type="WBParaSite" id="GPUH_0002710601-mRNA-1">
    <property type="protein sequence ID" value="GPUH_0002710601-mRNA-1"/>
    <property type="gene ID" value="GPUH_0002710601"/>
</dbReference>